<keyword evidence="2 5" id="KW-0812">Transmembrane</keyword>
<feature type="transmembrane region" description="Helical" evidence="5">
    <location>
        <begin position="302"/>
        <end position="322"/>
    </location>
</feature>
<feature type="transmembrane region" description="Helical" evidence="5">
    <location>
        <begin position="177"/>
        <end position="195"/>
    </location>
</feature>
<dbReference type="AlphaFoldDB" id="A0A8B8FM97"/>
<dbReference type="InterPro" id="IPR005178">
    <property type="entry name" value="Ostalpha/TMEM184C"/>
</dbReference>
<dbReference type="PANTHER" id="PTHR23423">
    <property type="entry name" value="ORGANIC SOLUTE TRANSPORTER-RELATED"/>
    <property type="match status" value="1"/>
</dbReference>
<comment type="subcellular location">
    <subcellularLocation>
        <location evidence="1">Membrane</location>
        <topology evidence="1">Multi-pass membrane protein</topology>
    </subcellularLocation>
</comment>
<sequence>MTSMDPIDVYMTGDVDYLTDLTTMAHQEVAAESANVTVASPGRLLSVDYQFASSKLLSTPPTTAAAAIDYAVRNVSVVLCHPSTGIPSVDEYFTAINLTGVTIFTVGAVIVFSILYLYVDTLRCIIKNAPPMVKTHSAFILSVYPVVAVATYCAILVPRAHLLAEAMTQGMFMASMYQLFCLFMAYCGGEANLIASVKPQSLDMQVPPCCCWPCCFFLPKFTLTKKHLRHLRMLVLQLPVVQGFVYMVLLVMWAEEESLYQVNYMYMQPFIVISIICGMWGISMTMRVLGDILKNHNMQGKFVVLQLVLVLAKFQGLAFRAMVWAEWLPCKPPISPTVYANLIYNSTMLWEMLVLAALARKLYKKPLPEQCFVDPPKITCCVDMPSNQENNNIIIGRYNQCFDMNA</sequence>
<dbReference type="GeneID" id="112684654"/>
<proteinExistence type="predicted"/>
<dbReference type="RefSeq" id="XP_025412058.1">
    <property type="nucleotide sequence ID" value="XM_025556273.1"/>
</dbReference>
<gene>
    <name evidence="7 8" type="primary">LOC112684654</name>
</gene>
<evidence type="ECO:0000313" key="7">
    <source>
        <dbReference type="RefSeq" id="XP_025412058.1"/>
    </source>
</evidence>
<evidence type="ECO:0000256" key="1">
    <source>
        <dbReference type="ARBA" id="ARBA00004141"/>
    </source>
</evidence>
<feature type="transmembrane region" description="Helical" evidence="5">
    <location>
        <begin position="92"/>
        <end position="118"/>
    </location>
</feature>
<feature type="transmembrane region" description="Helical" evidence="5">
    <location>
        <begin position="342"/>
        <end position="359"/>
    </location>
</feature>
<keyword evidence="4 5" id="KW-0472">Membrane</keyword>
<keyword evidence="3 5" id="KW-1133">Transmembrane helix</keyword>
<name>A0A8B8FM97_9HEMI</name>
<dbReference type="Proteomes" id="UP000694846">
    <property type="component" value="Unplaced"/>
</dbReference>
<feature type="transmembrane region" description="Helical" evidence="5">
    <location>
        <begin position="234"/>
        <end position="254"/>
    </location>
</feature>
<evidence type="ECO:0000256" key="2">
    <source>
        <dbReference type="ARBA" id="ARBA00022692"/>
    </source>
</evidence>
<dbReference type="GO" id="GO:0016020">
    <property type="term" value="C:membrane"/>
    <property type="evidence" value="ECO:0007669"/>
    <property type="project" value="UniProtKB-SubCell"/>
</dbReference>
<reference evidence="7 8" key="1">
    <citation type="submission" date="2025-04" db="UniProtKB">
        <authorList>
            <consortium name="RefSeq"/>
        </authorList>
    </citation>
    <scope>IDENTIFICATION</scope>
    <source>
        <tissue evidence="7 8">Whole body</tissue>
    </source>
</reference>
<protein>
    <submittedName>
        <fullName evidence="7 8">Organic solute transporter alpha-like protein</fullName>
    </submittedName>
</protein>
<feature type="transmembrane region" description="Helical" evidence="5">
    <location>
        <begin position="138"/>
        <end position="157"/>
    </location>
</feature>
<dbReference type="OrthoDB" id="5832279at2759"/>
<accession>A0A8B8FM97</accession>
<dbReference type="Pfam" id="PF03619">
    <property type="entry name" value="Solute_trans_a"/>
    <property type="match status" value="1"/>
</dbReference>
<evidence type="ECO:0000256" key="4">
    <source>
        <dbReference type="ARBA" id="ARBA00023136"/>
    </source>
</evidence>
<evidence type="ECO:0000256" key="5">
    <source>
        <dbReference type="SAM" id="Phobius"/>
    </source>
</evidence>
<evidence type="ECO:0000256" key="3">
    <source>
        <dbReference type="ARBA" id="ARBA00022989"/>
    </source>
</evidence>
<evidence type="ECO:0000313" key="8">
    <source>
        <dbReference type="RefSeq" id="XP_025412059.1"/>
    </source>
</evidence>
<organism evidence="6 8">
    <name type="scientific">Sipha flava</name>
    <name type="common">yellow sugarcane aphid</name>
    <dbReference type="NCBI Taxonomy" id="143950"/>
    <lineage>
        <taxon>Eukaryota</taxon>
        <taxon>Metazoa</taxon>
        <taxon>Ecdysozoa</taxon>
        <taxon>Arthropoda</taxon>
        <taxon>Hexapoda</taxon>
        <taxon>Insecta</taxon>
        <taxon>Pterygota</taxon>
        <taxon>Neoptera</taxon>
        <taxon>Paraneoptera</taxon>
        <taxon>Hemiptera</taxon>
        <taxon>Sternorrhyncha</taxon>
        <taxon>Aphidomorpha</taxon>
        <taxon>Aphidoidea</taxon>
        <taxon>Aphididae</taxon>
        <taxon>Sipha</taxon>
    </lineage>
</organism>
<dbReference type="RefSeq" id="XP_025412059.1">
    <property type="nucleotide sequence ID" value="XM_025556274.1"/>
</dbReference>
<dbReference type="SMART" id="SM01417">
    <property type="entry name" value="Solute_trans_a"/>
    <property type="match status" value="1"/>
</dbReference>
<feature type="transmembrane region" description="Helical" evidence="5">
    <location>
        <begin position="266"/>
        <end position="290"/>
    </location>
</feature>
<keyword evidence="6" id="KW-1185">Reference proteome</keyword>
<evidence type="ECO:0000313" key="6">
    <source>
        <dbReference type="Proteomes" id="UP000694846"/>
    </source>
</evidence>